<dbReference type="InterPro" id="IPR012291">
    <property type="entry name" value="CBM2_carb-bd_dom_sf"/>
</dbReference>
<dbReference type="InterPro" id="IPR004866">
    <property type="entry name" value="CHB/HEX_N_dom"/>
</dbReference>
<keyword evidence="9" id="KW-0732">Signal</keyword>
<dbReference type="InterPro" id="IPR015883">
    <property type="entry name" value="Glyco_hydro_20_cat"/>
</dbReference>
<evidence type="ECO:0000256" key="8">
    <source>
        <dbReference type="PIRSR" id="PIRSR625705-1"/>
    </source>
</evidence>
<dbReference type="InterPro" id="IPR014756">
    <property type="entry name" value="Ig_E-set"/>
</dbReference>
<dbReference type="PRINTS" id="PR00738">
    <property type="entry name" value="GLHYDRLASE20"/>
</dbReference>
<evidence type="ECO:0000256" key="4">
    <source>
        <dbReference type="ARBA" id="ARBA00022801"/>
    </source>
</evidence>
<organism evidence="11 12">
    <name type="scientific">Duganella flavida</name>
    <dbReference type="NCBI Taxonomy" id="2692175"/>
    <lineage>
        <taxon>Bacteria</taxon>
        <taxon>Pseudomonadati</taxon>
        <taxon>Pseudomonadota</taxon>
        <taxon>Betaproteobacteria</taxon>
        <taxon>Burkholderiales</taxon>
        <taxon>Oxalobacteraceae</taxon>
        <taxon>Telluria group</taxon>
        <taxon>Duganella</taxon>
    </lineage>
</organism>
<dbReference type="SUPFAM" id="SSF49384">
    <property type="entry name" value="Carbohydrate-binding domain"/>
    <property type="match status" value="1"/>
</dbReference>
<feature type="chain" id="PRO_5026826802" description="beta-N-acetylhexosaminidase" evidence="9">
    <location>
        <begin position="28"/>
        <end position="829"/>
    </location>
</feature>
<feature type="domain" description="Chitobiase/beta-hexosaminidases N-terminal" evidence="10">
    <location>
        <begin position="30"/>
        <end position="178"/>
    </location>
</feature>
<dbReference type="InterPro" id="IPR015882">
    <property type="entry name" value="HEX_bac_N"/>
</dbReference>
<evidence type="ECO:0000256" key="6">
    <source>
        <dbReference type="ARBA" id="ARBA00030512"/>
    </source>
</evidence>
<evidence type="ECO:0000313" key="12">
    <source>
        <dbReference type="Proteomes" id="UP000479335"/>
    </source>
</evidence>
<sequence length="829" mass="91013">MRETMKSMSIKSIAALLLACGALSAQAAPEQVKMRWEVLRTELNPQGNRTHARLSVTALRGQSLPAQGWSLYFNCMEGVLTGPLPGHLVLEQVAGGSLFRVRPTAGFKGLPAGRTLNVDYDYPGLIIKMARAPLGPYLVFDAAPDVAYAVSDFQLQLPTRPEQLKRPAGRNTLVTPQDVYQHNARADVLPATALPPLFPTPLALKAGTGRVQLLRAPQVISGPGLQNETAFARSLFARYLPQGDTSRAAVPLRLRIGAVDGQVSPEAYELTIDANDGINIIGNTAAGVARGLQSLHDLLPLPSDAVQIELPELEITDAPRFAYRGFQLDVARNFQPKDVVFKTLDLMAAYKLNKLHFHITDDEGWRLEIAGLPELTTIGAVRGHSAKEGVRLPPTYGSGPRADDPHGSGFYTRADYIEILRYAAARHIDVIPEIEIPGHARAAVKAMEARYRRMQAAGEQGAAKYLLNDFDDRSVYKSPQEYTDHVINPGLESSYAFIEQVVSQVASLYREAGVPLKTMHMGGDELPHGAWEQSPVSRALMQKEKLTTTADLWDYFYNRVDGILRKHGLYSSGWEEMGARRSAQEGGQQQPNPRFTQRGFSLYVWNNTPGNEDFAYRLANAGYDIVLAPVTNMYLDMAANPNPEEPGVNWGAYVELDTVYDFKPFGASLTDTGRRHIRGIEATLFSETIRDASRLDYLMMPRLLAVAERAWAADPAWAQEPDATRAAALHRAAWSGFVNVLGQRVLPRLDLERGDVRYRIAPPGMVVEGGKVLVNHALPGLTLRYTTDGSTPTIRSKVFIGPITARGVIQAAAFDRTGRAGLVARIVNR</sequence>
<evidence type="ECO:0000256" key="5">
    <source>
        <dbReference type="ARBA" id="ARBA00023295"/>
    </source>
</evidence>
<dbReference type="EMBL" id="WWCN01000011">
    <property type="protein sequence ID" value="MYM24453.1"/>
    <property type="molecule type" value="Genomic_DNA"/>
</dbReference>
<dbReference type="InterPro" id="IPR008965">
    <property type="entry name" value="CBM2/CBM3_carb-bd_dom_sf"/>
</dbReference>
<evidence type="ECO:0000256" key="1">
    <source>
        <dbReference type="ARBA" id="ARBA00001231"/>
    </source>
</evidence>
<evidence type="ECO:0000313" key="11">
    <source>
        <dbReference type="EMBL" id="MYM24453.1"/>
    </source>
</evidence>
<gene>
    <name evidence="11" type="ORF">GTP46_17555</name>
</gene>
<dbReference type="PANTHER" id="PTHR22600:SF57">
    <property type="entry name" value="BETA-N-ACETYLHEXOSAMINIDASE"/>
    <property type="match status" value="1"/>
</dbReference>
<dbReference type="InterPro" id="IPR029018">
    <property type="entry name" value="Hex-like_dom2"/>
</dbReference>
<dbReference type="AlphaFoldDB" id="A0A6L8KAI5"/>
<comment type="caution">
    <text evidence="11">The sequence shown here is derived from an EMBL/GenBank/DDBJ whole genome shotgun (WGS) entry which is preliminary data.</text>
</comment>
<dbReference type="Gene3D" id="3.20.20.80">
    <property type="entry name" value="Glycosidases"/>
    <property type="match status" value="1"/>
</dbReference>
<comment type="catalytic activity">
    <reaction evidence="1">
        <text>Hydrolysis of terminal non-reducing N-acetyl-D-hexosamine residues in N-acetyl-beta-D-hexosaminides.</text>
        <dbReference type="EC" id="3.2.1.52"/>
    </reaction>
</comment>
<dbReference type="GO" id="GO:0016020">
    <property type="term" value="C:membrane"/>
    <property type="evidence" value="ECO:0007669"/>
    <property type="project" value="TreeGrafter"/>
</dbReference>
<name>A0A6L8KAI5_9BURK</name>
<dbReference type="Pfam" id="PF03174">
    <property type="entry name" value="CHB_HEX_C"/>
    <property type="match status" value="1"/>
</dbReference>
<dbReference type="Pfam" id="PF00728">
    <property type="entry name" value="Glyco_hydro_20"/>
    <property type="match status" value="1"/>
</dbReference>
<dbReference type="Gene3D" id="3.30.379.10">
    <property type="entry name" value="Chitobiase/beta-hexosaminidase domain 2-like"/>
    <property type="match status" value="1"/>
</dbReference>
<dbReference type="GO" id="GO:0004563">
    <property type="term" value="F:beta-N-acetylhexosaminidase activity"/>
    <property type="evidence" value="ECO:0007669"/>
    <property type="project" value="UniProtKB-EC"/>
</dbReference>
<reference evidence="11 12" key="1">
    <citation type="submission" date="2019-12" db="EMBL/GenBank/DDBJ databases">
        <title>Novel species isolated from a subtropical stream in China.</title>
        <authorList>
            <person name="Lu H."/>
        </authorList>
    </citation>
    <scope>NUCLEOTIDE SEQUENCE [LARGE SCALE GENOMIC DNA]</scope>
    <source>
        <strain evidence="11 12">FT135W</strain>
    </source>
</reference>
<dbReference type="InterPro" id="IPR025705">
    <property type="entry name" value="Beta_hexosaminidase_sua/sub"/>
</dbReference>
<dbReference type="Gene3D" id="2.60.40.290">
    <property type="match status" value="1"/>
</dbReference>
<dbReference type="CDD" id="cd02847">
    <property type="entry name" value="E_set_Chitobiase_C"/>
    <property type="match status" value="1"/>
</dbReference>
<feature type="signal peptide" evidence="9">
    <location>
        <begin position="1"/>
        <end position="27"/>
    </location>
</feature>
<dbReference type="GO" id="GO:0030247">
    <property type="term" value="F:polysaccharide binding"/>
    <property type="evidence" value="ECO:0007669"/>
    <property type="project" value="InterPro"/>
</dbReference>
<keyword evidence="4 11" id="KW-0378">Hydrolase</keyword>
<dbReference type="GO" id="GO:0005975">
    <property type="term" value="P:carbohydrate metabolic process"/>
    <property type="evidence" value="ECO:0007669"/>
    <property type="project" value="InterPro"/>
</dbReference>
<dbReference type="InterPro" id="IPR004867">
    <property type="entry name" value="CHB_C_dom"/>
</dbReference>
<dbReference type="SUPFAM" id="SSF55545">
    <property type="entry name" value="beta-N-acetylhexosaminidase-like domain"/>
    <property type="match status" value="1"/>
</dbReference>
<evidence type="ECO:0000256" key="3">
    <source>
        <dbReference type="ARBA" id="ARBA00012663"/>
    </source>
</evidence>
<proteinExistence type="inferred from homology"/>
<comment type="similarity">
    <text evidence="2">Belongs to the glycosyl hydrolase 20 family.</text>
</comment>
<accession>A0A6L8KAI5</accession>
<dbReference type="InterPro" id="IPR013783">
    <property type="entry name" value="Ig-like_fold"/>
</dbReference>
<dbReference type="PANTHER" id="PTHR22600">
    <property type="entry name" value="BETA-HEXOSAMINIDASE"/>
    <property type="match status" value="1"/>
</dbReference>
<dbReference type="SUPFAM" id="SSF51445">
    <property type="entry name" value="(Trans)glycosidases"/>
    <property type="match status" value="1"/>
</dbReference>
<evidence type="ECO:0000256" key="9">
    <source>
        <dbReference type="SAM" id="SignalP"/>
    </source>
</evidence>
<feature type="active site" description="Proton donor" evidence="8">
    <location>
        <position position="525"/>
    </location>
</feature>
<protein>
    <recommendedName>
        <fullName evidence="3">beta-N-acetylhexosaminidase</fullName>
        <ecNumber evidence="3">3.2.1.52</ecNumber>
    </recommendedName>
    <alternativeName>
        <fullName evidence="6">Beta-N-acetylhexosaminidase</fullName>
    </alternativeName>
    <alternativeName>
        <fullName evidence="7">N-acetyl-beta-glucosaminidase</fullName>
    </alternativeName>
</protein>
<dbReference type="Pfam" id="PF03173">
    <property type="entry name" value="CHB_HEX"/>
    <property type="match status" value="1"/>
</dbReference>
<evidence type="ECO:0000256" key="7">
    <source>
        <dbReference type="ARBA" id="ARBA00033000"/>
    </source>
</evidence>
<dbReference type="Pfam" id="PF02838">
    <property type="entry name" value="Glyco_hydro_20b"/>
    <property type="match status" value="1"/>
</dbReference>
<evidence type="ECO:0000259" key="10">
    <source>
        <dbReference type="SMART" id="SM01081"/>
    </source>
</evidence>
<dbReference type="Proteomes" id="UP000479335">
    <property type="component" value="Unassembled WGS sequence"/>
</dbReference>
<keyword evidence="5" id="KW-0326">Glycosidase</keyword>
<dbReference type="SMART" id="SM01081">
    <property type="entry name" value="CHB_HEX"/>
    <property type="match status" value="1"/>
</dbReference>
<dbReference type="InterPro" id="IPR017853">
    <property type="entry name" value="GH"/>
</dbReference>
<dbReference type="SUPFAM" id="SSF81296">
    <property type="entry name" value="E set domains"/>
    <property type="match status" value="1"/>
</dbReference>
<evidence type="ECO:0000256" key="2">
    <source>
        <dbReference type="ARBA" id="ARBA00006285"/>
    </source>
</evidence>
<dbReference type="GO" id="GO:0030203">
    <property type="term" value="P:glycosaminoglycan metabolic process"/>
    <property type="evidence" value="ECO:0007669"/>
    <property type="project" value="TreeGrafter"/>
</dbReference>
<dbReference type="EC" id="3.2.1.52" evidence="3"/>
<dbReference type="Gene3D" id="2.60.40.10">
    <property type="entry name" value="Immunoglobulins"/>
    <property type="match status" value="1"/>
</dbReference>
<keyword evidence="12" id="KW-1185">Reference proteome</keyword>